<dbReference type="Proteomes" id="UP000075903">
    <property type="component" value="Unassembled WGS sequence"/>
</dbReference>
<dbReference type="PANTHER" id="PTHR45689:SF14">
    <property type="entry name" value="CYCLIC NUCLEOTIDE-GATED CATION CHANNEL SUBUNIT A-LIKE PROTEIN"/>
    <property type="match status" value="1"/>
</dbReference>
<dbReference type="PROSITE" id="PS50042">
    <property type="entry name" value="CNMP_BINDING_3"/>
    <property type="match status" value="1"/>
</dbReference>
<dbReference type="SMART" id="SM00100">
    <property type="entry name" value="cNMP"/>
    <property type="match status" value="1"/>
</dbReference>
<keyword evidence="1" id="KW-0812">Transmembrane</keyword>
<dbReference type="EnsemblMetazoa" id="AMEM004750-RA">
    <property type="protein sequence ID" value="AMEM004750-PA"/>
    <property type="gene ID" value="AMEM004750"/>
</dbReference>
<dbReference type="VEuPathDB" id="VectorBase:AMEM004750"/>
<dbReference type="InterPro" id="IPR000595">
    <property type="entry name" value="cNMP-bd_dom"/>
</dbReference>
<dbReference type="GO" id="GO:0003254">
    <property type="term" value="P:regulation of membrane depolarization"/>
    <property type="evidence" value="ECO:0007669"/>
    <property type="project" value="TreeGrafter"/>
</dbReference>
<dbReference type="CDD" id="cd00038">
    <property type="entry name" value="CAP_ED"/>
    <property type="match status" value="1"/>
</dbReference>
<keyword evidence="1" id="KW-1133">Transmembrane helix</keyword>
<evidence type="ECO:0000313" key="4">
    <source>
        <dbReference type="Proteomes" id="UP000075903"/>
    </source>
</evidence>
<dbReference type="GO" id="GO:0098855">
    <property type="term" value="C:HCN channel complex"/>
    <property type="evidence" value="ECO:0007669"/>
    <property type="project" value="TreeGrafter"/>
</dbReference>
<keyword evidence="4" id="KW-1185">Reference proteome</keyword>
<dbReference type="AlphaFoldDB" id="A0A182UWA3"/>
<name>A0A182UWA3_ANOME</name>
<dbReference type="InterPro" id="IPR014710">
    <property type="entry name" value="RmlC-like_jellyroll"/>
</dbReference>
<accession>A0A182UWA3</accession>
<dbReference type="PROSITE" id="PS00889">
    <property type="entry name" value="CNMP_BINDING_2"/>
    <property type="match status" value="1"/>
</dbReference>
<dbReference type="Pfam" id="PF00027">
    <property type="entry name" value="cNMP_binding"/>
    <property type="match status" value="1"/>
</dbReference>
<dbReference type="PANTHER" id="PTHR45689">
    <property type="entry name" value="I[[H]] CHANNEL, ISOFORM E"/>
    <property type="match status" value="1"/>
</dbReference>
<sequence>MRHKLKENRHICTIEQTRISQAENRALPRHVKILRALQKLRLASDQHPSTEKHLKSSYQIIKENERLQQCFPAFIIHPFSLLRLYSDVVVFIVMNLHLMLLPFAFSFLAFETRPTRHLVEYIDLSLCVILVVEFALTFCTGFVVLETNEIVLNPRKIFFNRLRPFRLMYDLLLFFPYILLLEVFDELIVEAGAEASLVFVSFLYLCNIARFRDSNRYFSVIPRSLDISQSKMRIVEVIMNTLYVLHWTTCLGYIIPVLLKVDSSVRTSDEEELLAAMHLPQPNVSAALERVANPFVRVRLTDLDTSTAYRYLRSMMITLRVGLASSEKKDIEEHYVYHWIMWLVMFLGWLWFNYVPVVLCRFFDSPEMATDQYDKFMANLKAFVYNKRLSATLERKLRNNFATRFRTRYFDEEMIMGLFPSNLRSSIRMETCRHLVASVDLFKNLPYFILTDIVNCLQLEVYLQDDVIIAAGSYGDSMYFLAAGTVAVYAMNGKELGHLTDGAYFGEISLIRRNQQRTANVVALEACEIYRLSHEDFQNVVKPHAYLLNRIRKQAEQRLAMMKRKKDKIWRTRVQSIASSHRTAHIKRDAGMGAGAFCASNINRTAPVRQSAISAGPKLGPDGK</sequence>
<evidence type="ECO:0000313" key="3">
    <source>
        <dbReference type="EnsemblMetazoa" id="AMEM004750-PA"/>
    </source>
</evidence>
<reference evidence="3" key="1">
    <citation type="submission" date="2020-05" db="UniProtKB">
        <authorList>
            <consortium name="EnsemblMetazoa"/>
        </authorList>
    </citation>
    <scope>IDENTIFICATION</scope>
    <source>
        <strain evidence="3">MAF</strain>
    </source>
</reference>
<dbReference type="GO" id="GO:0035725">
    <property type="term" value="P:sodium ion transmembrane transport"/>
    <property type="evidence" value="ECO:0007669"/>
    <property type="project" value="TreeGrafter"/>
</dbReference>
<protein>
    <recommendedName>
        <fullName evidence="2">Cyclic nucleotide-binding domain-containing protein</fullName>
    </recommendedName>
</protein>
<dbReference type="STRING" id="30066.A0A182UWA3"/>
<dbReference type="VEuPathDB" id="VectorBase:AMEM21_008325"/>
<feature type="transmembrane region" description="Helical" evidence="1">
    <location>
        <begin position="187"/>
        <end position="206"/>
    </location>
</feature>
<dbReference type="InterPro" id="IPR018488">
    <property type="entry name" value="cNMP-bd_CS"/>
</dbReference>
<evidence type="ECO:0000256" key="1">
    <source>
        <dbReference type="SAM" id="Phobius"/>
    </source>
</evidence>
<feature type="transmembrane region" description="Helical" evidence="1">
    <location>
        <begin position="165"/>
        <end position="181"/>
    </location>
</feature>
<evidence type="ECO:0000259" key="2">
    <source>
        <dbReference type="PROSITE" id="PS50042"/>
    </source>
</evidence>
<feature type="transmembrane region" description="Helical" evidence="1">
    <location>
        <begin position="122"/>
        <end position="145"/>
    </location>
</feature>
<dbReference type="GO" id="GO:0005249">
    <property type="term" value="F:voltage-gated potassium channel activity"/>
    <property type="evidence" value="ECO:0007669"/>
    <property type="project" value="TreeGrafter"/>
</dbReference>
<feature type="transmembrane region" description="Helical" evidence="1">
    <location>
        <begin position="88"/>
        <end position="110"/>
    </location>
</feature>
<proteinExistence type="predicted"/>
<keyword evidence="1" id="KW-0472">Membrane</keyword>
<dbReference type="InterPro" id="IPR051413">
    <property type="entry name" value="K/Na_HCN_channel"/>
</dbReference>
<organism evidence="3 4">
    <name type="scientific">Anopheles merus</name>
    <name type="common">Mosquito</name>
    <dbReference type="NCBI Taxonomy" id="30066"/>
    <lineage>
        <taxon>Eukaryota</taxon>
        <taxon>Metazoa</taxon>
        <taxon>Ecdysozoa</taxon>
        <taxon>Arthropoda</taxon>
        <taxon>Hexapoda</taxon>
        <taxon>Insecta</taxon>
        <taxon>Pterygota</taxon>
        <taxon>Neoptera</taxon>
        <taxon>Endopterygota</taxon>
        <taxon>Diptera</taxon>
        <taxon>Nematocera</taxon>
        <taxon>Culicoidea</taxon>
        <taxon>Culicidae</taxon>
        <taxon>Anophelinae</taxon>
        <taxon>Anopheles</taxon>
    </lineage>
</organism>
<feature type="domain" description="Cyclic nucleotide-binding" evidence="2">
    <location>
        <begin position="441"/>
        <end position="558"/>
    </location>
</feature>
<dbReference type="Gene3D" id="2.60.120.10">
    <property type="entry name" value="Jelly Rolls"/>
    <property type="match status" value="1"/>
</dbReference>
<dbReference type="SUPFAM" id="SSF51206">
    <property type="entry name" value="cAMP-binding domain-like"/>
    <property type="match status" value="1"/>
</dbReference>
<dbReference type="Gene3D" id="1.10.287.630">
    <property type="entry name" value="Helix hairpin bin"/>
    <property type="match status" value="1"/>
</dbReference>
<feature type="transmembrane region" description="Helical" evidence="1">
    <location>
        <begin position="335"/>
        <end position="352"/>
    </location>
</feature>
<dbReference type="InterPro" id="IPR018490">
    <property type="entry name" value="cNMP-bd_dom_sf"/>
</dbReference>